<dbReference type="GO" id="GO:0016787">
    <property type="term" value="F:hydrolase activity"/>
    <property type="evidence" value="ECO:0007669"/>
    <property type="project" value="UniProtKB-KW"/>
</dbReference>
<dbReference type="CDD" id="cd00306">
    <property type="entry name" value="Peptidases_S8_S53"/>
    <property type="match status" value="1"/>
</dbReference>
<dbReference type="SUPFAM" id="SSF52743">
    <property type="entry name" value="Subtilisin-like"/>
    <property type="match status" value="1"/>
</dbReference>
<protein>
    <submittedName>
        <fullName evidence="5">S8/S53 family peptidase</fullName>
        <ecNumber evidence="5">3.4.-.-</ecNumber>
    </submittedName>
</protein>
<keyword evidence="3" id="KW-0720">Serine protease</keyword>
<proteinExistence type="predicted"/>
<organism evidence="5 6">
    <name type="scientific">Bacteriovorax antarcticus</name>
    <dbReference type="NCBI Taxonomy" id="3088717"/>
    <lineage>
        <taxon>Bacteria</taxon>
        <taxon>Pseudomonadati</taxon>
        <taxon>Bdellovibrionota</taxon>
        <taxon>Bacteriovoracia</taxon>
        <taxon>Bacteriovoracales</taxon>
        <taxon>Bacteriovoracaceae</taxon>
        <taxon>Bacteriovorax</taxon>
    </lineage>
</organism>
<dbReference type="Gene3D" id="3.40.50.200">
    <property type="entry name" value="Peptidase S8/S53 domain"/>
    <property type="match status" value="1"/>
</dbReference>
<feature type="domain" description="Peptidase S8/S53" evidence="4">
    <location>
        <begin position="60"/>
        <end position="249"/>
    </location>
</feature>
<evidence type="ECO:0000313" key="6">
    <source>
        <dbReference type="Proteomes" id="UP001302274"/>
    </source>
</evidence>
<gene>
    <name evidence="5" type="ORF">SHI21_15235</name>
</gene>
<evidence type="ECO:0000256" key="1">
    <source>
        <dbReference type="ARBA" id="ARBA00022670"/>
    </source>
</evidence>
<dbReference type="PROSITE" id="PS00138">
    <property type="entry name" value="SUBTILASE_SER"/>
    <property type="match status" value="1"/>
</dbReference>
<dbReference type="InterPro" id="IPR000209">
    <property type="entry name" value="Peptidase_S8/S53_dom"/>
</dbReference>
<dbReference type="EMBL" id="JAYGJQ010000002">
    <property type="protein sequence ID" value="MEA9357581.1"/>
    <property type="molecule type" value="Genomic_DNA"/>
</dbReference>
<evidence type="ECO:0000256" key="2">
    <source>
        <dbReference type="ARBA" id="ARBA00022801"/>
    </source>
</evidence>
<evidence type="ECO:0000259" key="4">
    <source>
        <dbReference type="Pfam" id="PF00082"/>
    </source>
</evidence>
<accession>A0ABU5VWY5</accession>
<dbReference type="RefSeq" id="WP_323577649.1">
    <property type="nucleotide sequence ID" value="NZ_JAYGJQ010000002.1"/>
</dbReference>
<dbReference type="InterPro" id="IPR023828">
    <property type="entry name" value="Peptidase_S8_Ser-AS"/>
</dbReference>
<comment type="caution">
    <text evidence="5">The sequence shown here is derived from an EMBL/GenBank/DDBJ whole genome shotgun (WGS) entry which is preliminary data.</text>
</comment>
<keyword evidence="1" id="KW-0645">Protease</keyword>
<dbReference type="EC" id="3.4.-.-" evidence="5"/>
<reference evidence="5 6" key="1">
    <citation type="submission" date="2023-11" db="EMBL/GenBank/DDBJ databases">
        <title>A Novel Polar Bacteriovorax (B. antarcticus) Isolated from the Biocrust in Antarctica.</title>
        <authorList>
            <person name="Mun W."/>
            <person name="Choi S.Y."/>
            <person name="Mitchell R.J."/>
        </authorList>
    </citation>
    <scope>NUCLEOTIDE SEQUENCE [LARGE SCALE GENOMIC DNA]</scope>
    <source>
        <strain evidence="5 6">PP10</strain>
    </source>
</reference>
<keyword evidence="6" id="KW-1185">Reference proteome</keyword>
<evidence type="ECO:0000313" key="5">
    <source>
        <dbReference type="EMBL" id="MEA9357581.1"/>
    </source>
</evidence>
<name>A0ABU5VWY5_9BACT</name>
<evidence type="ECO:0000256" key="3">
    <source>
        <dbReference type="ARBA" id="ARBA00022825"/>
    </source>
</evidence>
<dbReference type="InterPro" id="IPR036852">
    <property type="entry name" value="Peptidase_S8/S53_dom_sf"/>
</dbReference>
<sequence>MNAECINSKDECINTADKNLWAQNLTGIDLYRDNFKDHHKIKIGVWDLPTSIEKVKGIGPDLRKKLNQGNLNWEKAKKPDAPEELEHAYLVSNLIAGVPSISTGKSGVITNIGVIENDGGGYKAILEDLKKYPELVPDLVNISHDNKPYDFDPAAKELKTYLKDTIFICSSGNYYPSKADSEGDSPCIFVGSIADDGRVSEFSAEGRSVNILAPADISIMSFDGKEPSKFGGTSAASPYVAGVVSDFLSEIYPLKIDRKKLVEILDKTSLKNQQNLKSSFSNAGIINSFKLHEVALRLKSNPELINSDSLFDFSKELNKDLMSAAVSLVQMDCVKRKEAIKFLRKVFFLSAQNSIEQKDAAKALLAFDDNLVANKSFYESFIEKNKLDLGELYKSDESTHSRIVRSLFDLFPSEDVIKGLESDLNKLSGSASVALMKELAKRNIRKDLIEKIMKDSPAKMDSGMSLKEWGDYLIERFMNVENI</sequence>
<dbReference type="Pfam" id="PF00082">
    <property type="entry name" value="Peptidase_S8"/>
    <property type="match status" value="1"/>
</dbReference>
<dbReference type="Proteomes" id="UP001302274">
    <property type="component" value="Unassembled WGS sequence"/>
</dbReference>
<keyword evidence="2 5" id="KW-0378">Hydrolase</keyword>